<keyword evidence="2" id="KW-1185">Reference proteome</keyword>
<dbReference type="EMBL" id="MU853781">
    <property type="protein sequence ID" value="KAK3941661.1"/>
    <property type="molecule type" value="Genomic_DNA"/>
</dbReference>
<sequence>MAIISQGSEGWGDMRTLLKPEIEAPEICGDAEPRTAIALRSNLAGFRSEAALRFPVGAELSDVRGYGCRKTTQFHAWNGLAYAKFGGLCVVAATARRCDPDKHMEYLKIGVSHLNRVFLGLACLSATRHNDVLGWR</sequence>
<comment type="caution">
    <text evidence="1">The sequence shown here is derived from an EMBL/GenBank/DDBJ whole genome shotgun (WGS) entry which is preliminary data.</text>
</comment>
<reference evidence="2" key="1">
    <citation type="journal article" date="2023" name="Mol. Phylogenet. Evol.">
        <title>Genome-scale phylogeny and comparative genomics of the fungal order Sordariales.</title>
        <authorList>
            <person name="Hensen N."/>
            <person name="Bonometti L."/>
            <person name="Westerberg I."/>
            <person name="Brannstrom I.O."/>
            <person name="Guillou S."/>
            <person name="Cros-Aarteil S."/>
            <person name="Calhoun S."/>
            <person name="Haridas S."/>
            <person name="Kuo A."/>
            <person name="Mondo S."/>
            <person name="Pangilinan J."/>
            <person name="Riley R."/>
            <person name="LaButti K."/>
            <person name="Andreopoulos B."/>
            <person name="Lipzen A."/>
            <person name="Chen C."/>
            <person name="Yan M."/>
            <person name="Daum C."/>
            <person name="Ng V."/>
            <person name="Clum A."/>
            <person name="Steindorff A."/>
            <person name="Ohm R.A."/>
            <person name="Martin F."/>
            <person name="Silar P."/>
            <person name="Natvig D.O."/>
            <person name="Lalanne C."/>
            <person name="Gautier V."/>
            <person name="Ament-Velasquez S.L."/>
            <person name="Kruys A."/>
            <person name="Hutchinson M.I."/>
            <person name="Powell A.J."/>
            <person name="Barry K."/>
            <person name="Miller A.N."/>
            <person name="Grigoriev I.V."/>
            <person name="Debuchy R."/>
            <person name="Gladieux P."/>
            <person name="Hiltunen Thoren M."/>
            <person name="Johannesson H."/>
        </authorList>
    </citation>
    <scope>NUCLEOTIDE SEQUENCE [LARGE SCALE GENOMIC DNA]</scope>
    <source>
        <strain evidence="2">CBS 340.73</strain>
    </source>
</reference>
<name>A0AAN6S6H6_9PEZI</name>
<dbReference type="AlphaFoldDB" id="A0AAN6S6H6"/>
<dbReference type="Proteomes" id="UP001303473">
    <property type="component" value="Unassembled WGS sequence"/>
</dbReference>
<proteinExistence type="predicted"/>
<accession>A0AAN6S6H6</accession>
<evidence type="ECO:0000313" key="2">
    <source>
        <dbReference type="Proteomes" id="UP001303473"/>
    </source>
</evidence>
<evidence type="ECO:0000313" key="1">
    <source>
        <dbReference type="EMBL" id="KAK3941661.1"/>
    </source>
</evidence>
<gene>
    <name evidence="1" type="ORF">QBC46DRAFT_407130</name>
</gene>
<protein>
    <submittedName>
        <fullName evidence="1">Uncharacterized protein</fullName>
    </submittedName>
</protein>
<organism evidence="1 2">
    <name type="scientific">Diplogelasinospora grovesii</name>
    <dbReference type="NCBI Taxonomy" id="303347"/>
    <lineage>
        <taxon>Eukaryota</taxon>
        <taxon>Fungi</taxon>
        <taxon>Dikarya</taxon>
        <taxon>Ascomycota</taxon>
        <taxon>Pezizomycotina</taxon>
        <taxon>Sordariomycetes</taxon>
        <taxon>Sordariomycetidae</taxon>
        <taxon>Sordariales</taxon>
        <taxon>Diplogelasinosporaceae</taxon>
        <taxon>Diplogelasinospora</taxon>
    </lineage>
</organism>